<sequence>MCIFSGLVKCVWSNSKPPWVSYILNLQFHFPEKILRTLLKLSRPALRSRSRGSPVPA</sequence>
<reference evidence="1" key="2">
    <citation type="journal article" date="2015" name="Fish Shellfish Immunol.">
        <title>Early steps in the European eel (Anguilla anguilla)-Vibrio vulnificus interaction in the gills: Role of the RtxA13 toxin.</title>
        <authorList>
            <person name="Callol A."/>
            <person name="Pajuelo D."/>
            <person name="Ebbesson L."/>
            <person name="Teles M."/>
            <person name="MacKenzie S."/>
            <person name="Amaro C."/>
        </authorList>
    </citation>
    <scope>NUCLEOTIDE SEQUENCE</scope>
</reference>
<reference evidence="1" key="1">
    <citation type="submission" date="2014-11" db="EMBL/GenBank/DDBJ databases">
        <authorList>
            <person name="Amaro Gonzalez C."/>
        </authorList>
    </citation>
    <scope>NUCLEOTIDE SEQUENCE</scope>
</reference>
<name>A0A0E9VT79_ANGAN</name>
<protein>
    <submittedName>
        <fullName evidence="1">Uncharacterized protein</fullName>
    </submittedName>
</protein>
<dbReference type="AlphaFoldDB" id="A0A0E9VT79"/>
<accession>A0A0E9VT79</accession>
<evidence type="ECO:0000313" key="1">
    <source>
        <dbReference type="EMBL" id="JAH80565.1"/>
    </source>
</evidence>
<proteinExistence type="predicted"/>
<dbReference type="EMBL" id="GBXM01028012">
    <property type="protein sequence ID" value="JAH80565.1"/>
    <property type="molecule type" value="Transcribed_RNA"/>
</dbReference>
<organism evidence="1">
    <name type="scientific">Anguilla anguilla</name>
    <name type="common">European freshwater eel</name>
    <name type="synonym">Muraena anguilla</name>
    <dbReference type="NCBI Taxonomy" id="7936"/>
    <lineage>
        <taxon>Eukaryota</taxon>
        <taxon>Metazoa</taxon>
        <taxon>Chordata</taxon>
        <taxon>Craniata</taxon>
        <taxon>Vertebrata</taxon>
        <taxon>Euteleostomi</taxon>
        <taxon>Actinopterygii</taxon>
        <taxon>Neopterygii</taxon>
        <taxon>Teleostei</taxon>
        <taxon>Anguilliformes</taxon>
        <taxon>Anguillidae</taxon>
        <taxon>Anguilla</taxon>
    </lineage>
</organism>